<evidence type="ECO:0000259" key="7">
    <source>
        <dbReference type="Pfam" id="PF22244"/>
    </source>
</evidence>
<proteinExistence type="predicted"/>
<evidence type="ECO:0000259" key="6">
    <source>
        <dbReference type="Pfam" id="PF06452"/>
    </source>
</evidence>
<keyword evidence="9" id="KW-1185">Reference proteome</keyword>
<feature type="transmembrane region" description="Helical" evidence="5">
    <location>
        <begin position="1029"/>
        <end position="1048"/>
    </location>
</feature>
<reference evidence="9" key="1">
    <citation type="submission" date="2018-09" db="EMBL/GenBank/DDBJ databases">
        <title>Genome sequencing of strain 2DFWR-13.</title>
        <authorList>
            <person name="Heo J."/>
            <person name="Kim S.-J."/>
            <person name="Kwon S.-W."/>
        </authorList>
    </citation>
    <scope>NUCLEOTIDE SEQUENCE [LARGE SCALE GENOMIC DNA]</scope>
    <source>
        <strain evidence="9">2DFWR-13</strain>
    </source>
</reference>
<dbReference type="Gene3D" id="2.60.40.1190">
    <property type="match status" value="1"/>
</dbReference>
<dbReference type="Pfam" id="PF22244">
    <property type="entry name" value="GCE_fung"/>
    <property type="match status" value="1"/>
</dbReference>
<dbReference type="InterPro" id="IPR006311">
    <property type="entry name" value="TAT_signal"/>
</dbReference>
<dbReference type="GO" id="GO:0016052">
    <property type="term" value="P:carbohydrate catabolic process"/>
    <property type="evidence" value="ECO:0007669"/>
    <property type="project" value="InterPro"/>
</dbReference>
<dbReference type="OrthoDB" id="100605at2"/>
<dbReference type="GO" id="GO:0052689">
    <property type="term" value="F:carboxylic ester hydrolase activity"/>
    <property type="evidence" value="ECO:0007669"/>
    <property type="project" value="UniProtKB-KW"/>
</dbReference>
<dbReference type="InterPro" id="IPR029058">
    <property type="entry name" value="AB_hydrolase_fold"/>
</dbReference>
<dbReference type="InterPro" id="IPR054579">
    <property type="entry name" value="GCE-like_dom"/>
</dbReference>
<dbReference type="Pfam" id="PF06452">
    <property type="entry name" value="CBM9_1"/>
    <property type="match status" value="1"/>
</dbReference>
<dbReference type="Gene3D" id="1.20.1270.90">
    <property type="entry name" value="AF1782-like"/>
    <property type="match status" value="1"/>
</dbReference>
<feature type="region of interest" description="Disordered" evidence="4">
    <location>
        <begin position="913"/>
        <end position="935"/>
    </location>
</feature>
<dbReference type="KEGG" id="lyd:D7I47_03105"/>
<evidence type="ECO:0000256" key="1">
    <source>
        <dbReference type="ARBA" id="ARBA00022487"/>
    </source>
</evidence>
<evidence type="ECO:0000256" key="5">
    <source>
        <dbReference type="SAM" id="Phobius"/>
    </source>
</evidence>
<feature type="region of interest" description="Disordered" evidence="4">
    <location>
        <begin position="1"/>
        <end position="23"/>
    </location>
</feature>
<sequence>MVPRPGDSVRYSEVSESGETMTYSTTTRRRRLVAGAVAGLLAATAVPLGAAHAATPASPAENLTATFVAALPDGSSPIVVDGVRDAGYPADAAAIDNAKNGAATADVVSATSGQLRATWDGRVLYLLVEVADGTPSYNATLPEWGGSSATDFDGVEFALDFWNDKLDKFEDDDGLFTVSRDGKLSYVPNAGVVNHSSVHAFTGNREYSNRIRDFAVTDGPTGYTVELALEIQGAPLVNGTSFGIETMIGDSPADGSARDARVYWSHSDNGYPASSQDHPMDWGNVILGGWDGNAAFAFDDWDLRNQLRWAESSSLVKGVWSADSQAALDAALANGHAVLDAETATDAEAQARVDAAAAQLRQAIAGLRWVDDRYPDPMDLPEQLTLPDPWTFFDGSAVASPADWWGEDGRRAELLDLAQFYEYGYKPGAPDAFSITGITEVPANPGWCFPGWGCIIPPSPAHPGIEVSISYGGVTAPMTFDLYLPSDEERTASGHEGPVPVVLSFGGYIPEYTAAGFAVLNVPTSVTTDDRNSPWGTRAGTFRTFFPYTRDGDPDEISNEMAAAWGASRAIDALELAVADGLDLAGAGTADSLVSADDLAVTGFSINGKYAFVSGVFDDRIDVTMPSAAGSTGPAPYRYASTEVHDYAWGSSSGSEVMGDTIRHNPGRTTELFRRFLEPFHFYERVDGAHGYGLRLPYDQNDLVATLAPRAIVVNHTLDDYADNSEGDALSLTVAKLTYEWLGYDGDDLVKYNYRDSGGHGEDATHRARASEYLDHYFYGSTMTPEVATALSTDPFLADGAYDRYFGGLETIAPWMHSRDISMEVALDPVAIIAGESGAVDVSVTGANLADRELTATLLDGEDEIASVPLEADPSGTWKGRFALDPVPAAGEYLVRVTVAGQDATAEATLTVRDAPTEEQLGAGPRDEISGPASAAPGDTITVHVGASHAGQAVEAWLFSTPRLIGRATVGAAGTIAVTIPDDVETGSHRLAVLAADGTVIGWYSIEIRLAADPSAALGATGADVASTWWIAVILLAAGAGGVGFSLVRRRRQPVA</sequence>
<dbReference type="GO" id="GO:0030246">
    <property type="term" value="F:carbohydrate binding"/>
    <property type="evidence" value="ECO:0007669"/>
    <property type="project" value="InterPro"/>
</dbReference>
<feature type="domain" description="Carbohydrate-binding" evidence="6">
    <location>
        <begin position="80"/>
        <end position="288"/>
    </location>
</feature>
<dbReference type="Proteomes" id="UP000278886">
    <property type="component" value="Chromosome"/>
</dbReference>
<keyword evidence="2" id="KW-0732">Signal</keyword>
<dbReference type="Gene3D" id="3.40.50.1820">
    <property type="entry name" value="alpha/beta hydrolase"/>
    <property type="match status" value="1"/>
</dbReference>
<protein>
    <submittedName>
        <fullName evidence="8">Uncharacterized protein</fullName>
    </submittedName>
</protein>
<accession>A0A387B8N6</accession>
<keyword evidence="5" id="KW-0812">Transmembrane</keyword>
<dbReference type="AlphaFoldDB" id="A0A387B8N6"/>
<dbReference type="GO" id="GO:0004553">
    <property type="term" value="F:hydrolase activity, hydrolyzing O-glycosyl compounds"/>
    <property type="evidence" value="ECO:0007669"/>
    <property type="project" value="InterPro"/>
</dbReference>
<gene>
    <name evidence="8" type="ORF">D7I47_03105</name>
</gene>
<evidence type="ECO:0000256" key="4">
    <source>
        <dbReference type="SAM" id="MobiDB-lite"/>
    </source>
</evidence>
<keyword evidence="3" id="KW-0378">Hydrolase</keyword>
<organism evidence="8 9">
    <name type="scientific">Protaetiibacter intestinalis</name>
    <dbReference type="NCBI Taxonomy" id="2419774"/>
    <lineage>
        <taxon>Bacteria</taxon>
        <taxon>Bacillati</taxon>
        <taxon>Actinomycetota</taxon>
        <taxon>Actinomycetes</taxon>
        <taxon>Micrococcales</taxon>
        <taxon>Microbacteriaceae</taxon>
        <taxon>Protaetiibacter</taxon>
    </lineage>
</organism>
<dbReference type="SUPFAM" id="SSF49344">
    <property type="entry name" value="CBD9-like"/>
    <property type="match status" value="1"/>
</dbReference>
<feature type="domain" description="4-O-methyl-glucuronoyl methylesterase-like" evidence="7">
    <location>
        <begin position="491"/>
        <end position="743"/>
    </location>
</feature>
<evidence type="ECO:0000313" key="8">
    <source>
        <dbReference type="EMBL" id="AYF97339.1"/>
    </source>
</evidence>
<dbReference type="PROSITE" id="PS51318">
    <property type="entry name" value="TAT"/>
    <property type="match status" value="1"/>
</dbReference>
<evidence type="ECO:0000313" key="9">
    <source>
        <dbReference type="Proteomes" id="UP000278886"/>
    </source>
</evidence>
<keyword evidence="1" id="KW-0719">Serine esterase</keyword>
<name>A0A387B8N6_9MICO</name>
<keyword evidence="5" id="KW-0472">Membrane</keyword>
<feature type="transmembrane region" description="Helical" evidence="5">
    <location>
        <begin position="32"/>
        <end position="54"/>
    </location>
</feature>
<dbReference type="EMBL" id="CP032630">
    <property type="protein sequence ID" value="AYF97339.1"/>
    <property type="molecule type" value="Genomic_DNA"/>
</dbReference>
<keyword evidence="5" id="KW-1133">Transmembrane helix</keyword>
<feature type="compositionally biased region" description="Polar residues" evidence="4">
    <location>
        <begin position="14"/>
        <end position="23"/>
    </location>
</feature>
<dbReference type="InterPro" id="IPR010502">
    <property type="entry name" value="Carb-bd_dom_fam9"/>
</dbReference>
<evidence type="ECO:0000256" key="3">
    <source>
        <dbReference type="ARBA" id="ARBA00022801"/>
    </source>
</evidence>
<evidence type="ECO:0000256" key="2">
    <source>
        <dbReference type="ARBA" id="ARBA00022729"/>
    </source>
</evidence>